<dbReference type="AlphaFoldDB" id="A0A1E5WLT6"/>
<feature type="domain" description="Glycoside hydrolase family 3 C-terminal" evidence="6">
    <location>
        <begin position="394"/>
        <end position="603"/>
    </location>
</feature>
<dbReference type="FunFam" id="3.20.20.300:FF:000003">
    <property type="entry name" value="Beta-D-glucan exohydrolase isoenzyme ExoI"/>
    <property type="match status" value="1"/>
</dbReference>
<protein>
    <submittedName>
        <fullName evidence="7">Beta-glucosidase BoGH3B</fullName>
    </submittedName>
</protein>
<evidence type="ECO:0000256" key="3">
    <source>
        <dbReference type="ARBA" id="ARBA00023295"/>
    </source>
</evidence>
<dbReference type="PANTHER" id="PTHR30620">
    <property type="entry name" value="PERIPLASMIC BETA-GLUCOSIDASE-RELATED"/>
    <property type="match status" value="1"/>
</dbReference>
<keyword evidence="3 4" id="KW-0326">Glycosidase</keyword>
<dbReference type="InterPro" id="IPR017853">
    <property type="entry name" value="GH"/>
</dbReference>
<dbReference type="Gene3D" id="3.40.50.1700">
    <property type="entry name" value="Glycoside hydrolase family 3 C-terminal domain"/>
    <property type="match status" value="1"/>
</dbReference>
<sequence length="612" mass="66750">MAAPLYRDASAPVEARVRDLLGRMTLREKAAQMAQIERTVASPRALAELGAGSVLNAGGSTPRERASPADWAAMVDGMQRHALASRLGVPIIYGTDAVHGHNNVYGATVFPHNVGLGASRDAELARRIGEATALEVRATGIHWTFAPCVAVCRDPRWGRCYESYSEDPEIVHSLTTIVSGLQGQPPADHPHGYPFLASVRENVLACAKHFVGDGGTDKGVNEGNAICSYEDLEAIHMTPYPDCIAQGVATVMASYSKWNGEPLHSSRYLLTDVLKGKLGFKGFVISDWEGIDRLCEPRELRGSDYRYCIAQSVNAGMDMIMIPHRFEKFLEDTVFLVETGEIPMSRIDDAVERILRVKFISGVFEHPFSDQSLLDIVGCKEHRLLAREAVRKSLVLLKNGKDQKEPFLPLAKNAKRILVAGTHADDIGYQCGGWTIAWHGESGKITLGTSILEAIQESSGVQTEVVYEKCPTEDTIENGDFSYAVVVVGEVPYAEWTGDRTDLGIPFNGSELITRVASKIPTLVIVISGRPLVIESQVLEKIEALVAAWLPGSEGMGITDCLFGDHDFMGTLPVTWYRSVDQLPINAGDADYDPLFPVGYGLKMFQSDDGSI</sequence>
<dbReference type="EMBL" id="LWDX02002191">
    <property type="protein sequence ID" value="OEL38313.1"/>
    <property type="molecule type" value="Genomic_DNA"/>
</dbReference>
<dbReference type="InterPro" id="IPR036881">
    <property type="entry name" value="Glyco_hydro_3_C_sf"/>
</dbReference>
<dbReference type="PROSITE" id="PS00775">
    <property type="entry name" value="GLYCOSYL_HYDROL_F3"/>
    <property type="match status" value="1"/>
</dbReference>
<evidence type="ECO:0000259" key="5">
    <source>
        <dbReference type="Pfam" id="PF00933"/>
    </source>
</evidence>
<evidence type="ECO:0000313" key="8">
    <source>
        <dbReference type="Proteomes" id="UP000095767"/>
    </source>
</evidence>
<dbReference type="GO" id="GO:0008422">
    <property type="term" value="F:beta-glucosidase activity"/>
    <property type="evidence" value="ECO:0007669"/>
    <property type="project" value="TreeGrafter"/>
</dbReference>
<dbReference type="InterPro" id="IPR036962">
    <property type="entry name" value="Glyco_hydro_3_N_sf"/>
</dbReference>
<evidence type="ECO:0000256" key="4">
    <source>
        <dbReference type="RuleBase" id="RU361161"/>
    </source>
</evidence>
<dbReference type="Gene3D" id="3.20.20.300">
    <property type="entry name" value="Glycoside hydrolase, family 3, N-terminal domain"/>
    <property type="match status" value="1"/>
</dbReference>
<feature type="domain" description="Glycoside hydrolase family 3 N-terminal" evidence="5">
    <location>
        <begin position="25"/>
        <end position="357"/>
    </location>
</feature>
<accession>A0A1E5WLT6</accession>
<organism evidence="7 8">
    <name type="scientific">Dichanthelium oligosanthes</name>
    <dbReference type="NCBI Taxonomy" id="888268"/>
    <lineage>
        <taxon>Eukaryota</taxon>
        <taxon>Viridiplantae</taxon>
        <taxon>Streptophyta</taxon>
        <taxon>Embryophyta</taxon>
        <taxon>Tracheophyta</taxon>
        <taxon>Spermatophyta</taxon>
        <taxon>Magnoliopsida</taxon>
        <taxon>Liliopsida</taxon>
        <taxon>Poales</taxon>
        <taxon>Poaceae</taxon>
        <taxon>PACMAD clade</taxon>
        <taxon>Panicoideae</taxon>
        <taxon>Panicodae</taxon>
        <taxon>Paniceae</taxon>
        <taxon>Dichantheliinae</taxon>
        <taxon>Dichanthelium</taxon>
    </lineage>
</organism>
<dbReference type="InterPro" id="IPR019800">
    <property type="entry name" value="Glyco_hydro_3_AS"/>
</dbReference>
<dbReference type="STRING" id="888268.A0A1E5WLT6"/>
<dbReference type="PANTHER" id="PTHR30620:SF33">
    <property type="entry name" value="BETA-D-GLUCAN EXOHYDROLASE-LIKE PROTEIN-RELATED"/>
    <property type="match status" value="1"/>
</dbReference>
<dbReference type="Proteomes" id="UP000095767">
    <property type="component" value="Unassembled WGS sequence"/>
</dbReference>
<keyword evidence="8" id="KW-1185">Reference proteome</keyword>
<dbReference type="PRINTS" id="PR00133">
    <property type="entry name" value="GLHYDRLASE3"/>
</dbReference>
<proteinExistence type="inferred from homology"/>
<evidence type="ECO:0000256" key="1">
    <source>
        <dbReference type="ARBA" id="ARBA00005336"/>
    </source>
</evidence>
<evidence type="ECO:0000259" key="6">
    <source>
        <dbReference type="Pfam" id="PF01915"/>
    </source>
</evidence>
<name>A0A1E5WLT6_9POAL</name>
<dbReference type="InterPro" id="IPR002772">
    <property type="entry name" value="Glyco_hydro_3_C"/>
</dbReference>
<reference evidence="7 8" key="1">
    <citation type="submission" date="2016-09" db="EMBL/GenBank/DDBJ databases">
        <title>The draft genome of Dichanthelium oligosanthes: A C3 panicoid grass species.</title>
        <authorList>
            <person name="Studer A.J."/>
            <person name="Schnable J.C."/>
            <person name="Brutnell T.P."/>
        </authorList>
    </citation>
    <scope>NUCLEOTIDE SEQUENCE [LARGE SCALE GENOMIC DNA]</scope>
    <source>
        <strain evidence="8">cv. Kellogg 1175</strain>
        <tissue evidence="7">Leaf</tissue>
    </source>
</reference>
<dbReference type="FunFam" id="3.40.50.1700:FF:000002">
    <property type="entry name" value="Glycosyl hydrolase family protein"/>
    <property type="match status" value="1"/>
</dbReference>
<dbReference type="InterPro" id="IPR001764">
    <property type="entry name" value="Glyco_hydro_3_N"/>
</dbReference>
<keyword evidence="2 4" id="KW-0378">Hydrolase</keyword>
<dbReference type="Pfam" id="PF01915">
    <property type="entry name" value="Glyco_hydro_3_C"/>
    <property type="match status" value="1"/>
</dbReference>
<evidence type="ECO:0000256" key="2">
    <source>
        <dbReference type="ARBA" id="ARBA00022801"/>
    </source>
</evidence>
<dbReference type="InterPro" id="IPR051915">
    <property type="entry name" value="Cellulose_Degrad_GH3"/>
</dbReference>
<comment type="similarity">
    <text evidence="1 4">Belongs to the glycosyl hydrolase 3 family.</text>
</comment>
<evidence type="ECO:0000313" key="7">
    <source>
        <dbReference type="EMBL" id="OEL38313.1"/>
    </source>
</evidence>
<comment type="caution">
    <text evidence="7">The sequence shown here is derived from an EMBL/GenBank/DDBJ whole genome shotgun (WGS) entry which is preliminary data.</text>
</comment>
<dbReference type="SUPFAM" id="SSF51445">
    <property type="entry name" value="(Trans)glycosidases"/>
    <property type="match status" value="1"/>
</dbReference>
<dbReference type="OrthoDB" id="416222at2759"/>
<dbReference type="SUPFAM" id="SSF52279">
    <property type="entry name" value="Beta-D-glucan exohydrolase, C-terminal domain"/>
    <property type="match status" value="1"/>
</dbReference>
<dbReference type="GO" id="GO:0009251">
    <property type="term" value="P:glucan catabolic process"/>
    <property type="evidence" value="ECO:0007669"/>
    <property type="project" value="TreeGrafter"/>
</dbReference>
<gene>
    <name evidence="7" type="ORF">BAE44_0000668</name>
</gene>
<dbReference type="Pfam" id="PF00933">
    <property type="entry name" value="Glyco_hydro_3"/>
    <property type="match status" value="1"/>
</dbReference>